<evidence type="ECO:0000313" key="2">
    <source>
        <dbReference type="EMBL" id="SDC46268.1"/>
    </source>
</evidence>
<keyword evidence="1" id="KW-0472">Membrane</keyword>
<accession>A0A1G6LSJ7</accession>
<proteinExistence type="predicted"/>
<organism evidence="2 3">
    <name type="scientific">Desulfurella multipotens</name>
    <dbReference type="NCBI Taxonomy" id="79269"/>
    <lineage>
        <taxon>Bacteria</taxon>
        <taxon>Pseudomonadati</taxon>
        <taxon>Campylobacterota</taxon>
        <taxon>Desulfurellia</taxon>
        <taxon>Desulfurellales</taxon>
        <taxon>Desulfurellaceae</taxon>
        <taxon>Desulfurella</taxon>
    </lineage>
</organism>
<keyword evidence="3" id="KW-1185">Reference proteome</keyword>
<reference evidence="3" key="1">
    <citation type="submission" date="2016-10" db="EMBL/GenBank/DDBJ databases">
        <authorList>
            <person name="Varghese N."/>
            <person name="Submissions S."/>
        </authorList>
    </citation>
    <scope>NUCLEOTIDE SEQUENCE [LARGE SCALE GENOMIC DNA]</scope>
    <source>
        <strain evidence="3">DSM 8415</strain>
    </source>
</reference>
<feature type="transmembrane region" description="Helical" evidence="1">
    <location>
        <begin position="9"/>
        <end position="28"/>
    </location>
</feature>
<dbReference type="AlphaFoldDB" id="A0A1G6LSJ7"/>
<keyword evidence="1" id="KW-1133">Transmembrane helix</keyword>
<name>A0A1G6LSJ7_9BACT</name>
<evidence type="ECO:0000256" key="1">
    <source>
        <dbReference type="SAM" id="Phobius"/>
    </source>
</evidence>
<dbReference type="EMBL" id="FMYU01000005">
    <property type="protein sequence ID" value="SDC46268.1"/>
    <property type="molecule type" value="Genomic_DNA"/>
</dbReference>
<feature type="transmembrane region" description="Helical" evidence="1">
    <location>
        <begin position="40"/>
        <end position="61"/>
    </location>
</feature>
<protein>
    <submittedName>
        <fullName evidence="2">Uncharacterized protein</fullName>
    </submittedName>
</protein>
<evidence type="ECO:0000313" key="3">
    <source>
        <dbReference type="Proteomes" id="UP000199411"/>
    </source>
</evidence>
<dbReference type="OrthoDB" id="9894943at2"/>
<keyword evidence="1" id="KW-0812">Transmembrane</keyword>
<dbReference type="Proteomes" id="UP000199411">
    <property type="component" value="Unassembled WGS sequence"/>
</dbReference>
<gene>
    <name evidence="2" type="ORF">SAMN05660835_00891</name>
</gene>
<sequence>MNHEIDPKWFGSLFGIIAFIVSCLIFVYLSSDFFYSTLKIIVTSISFYMFGIVVATIFNYISNSDKSNQNSI</sequence>
<dbReference type="RefSeq" id="WP_025391972.1">
    <property type="nucleotide sequence ID" value="NZ_FMYU01000005.1"/>
</dbReference>